<dbReference type="Pfam" id="PF07676">
    <property type="entry name" value="PD40"/>
    <property type="match status" value="1"/>
</dbReference>
<dbReference type="GO" id="GO:0019867">
    <property type="term" value="C:outer membrane"/>
    <property type="evidence" value="ECO:0007669"/>
    <property type="project" value="InterPro"/>
</dbReference>
<dbReference type="HOGENOM" id="CLU_010614_0_0_0"/>
<name>A0A0S6VR61_9BACT</name>
<comment type="subcellular location">
    <subcellularLocation>
        <location evidence="1">Membrane</location>
    </subcellularLocation>
</comment>
<evidence type="ECO:0000259" key="4">
    <source>
        <dbReference type="Pfam" id="PF01103"/>
    </source>
</evidence>
<proteinExistence type="inferred from homology"/>
<dbReference type="SUPFAM" id="SSF82171">
    <property type="entry name" value="DPP6 N-terminal domain-like"/>
    <property type="match status" value="1"/>
</dbReference>
<evidence type="ECO:0000313" key="6">
    <source>
        <dbReference type="Proteomes" id="UP000030700"/>
    </source>
</evidence>
<dbReference type="Proteomes" id="UP000030700">
    <property type="component" value="Unassembled WGS sequence"/>
</dbReference>
<dbReference type="InterPro" id="IPR000184">
    <property type="entry name" value="Bac_surfAg_D15"/>
</dbReference>
<comment type="similarity">
    <text evidence="2">Belongs to the TolB family.</text>
</comment>
<keyword evidence="3" id="KW-0472">Membrane</keyword>
<dbReference type="PANTHER" id="PTHR36842">
    <property type="entry name" value="PROTEIN TOLB HOMOLOG"/>
    <property type="match status" value="1"/>
</dbReference>
<evidence type="ECO:0000256" key="2">
    <source>
        <dbReference type="ARBA" id="ARBA00009820"/>
    </source>
</evidence>
<evidence type="ECO:0000256" key="1">
    <source>
        <dbReference type="ARBA" id="ARBA00004370"/>
    </source>
</evidence>
<gene>
    <name evidence="5" type="ORF">U14_00887</name>
</gene>
<evidence type="ECO:0000313" key="5">
    <source>
        <dbReference type="EMBL" id="GAK49664.1"/>
    </source>
</evidence>
<dbReference type="STRING" id="1499966.U14_00887"/>
<dbReference type="EMBL" id="DF820455">
    <property type="protein sequence ID" value="GAK49664.1"/>
    <property type="molecule type" value="Genomic_DNA"/>
</dbReference>
<organism evidence="5">
    <name type="scientific">Candidatus Moduliflexus flocculans</name>
    <dbReference type="NCBI Taxonomy" id="1499966"/>
    <lineage>
        <taxon>Bacteria</taxon>
        <taxon>Candidatus Moduliflexota</taxon>
        <taxon>Candidatus Moduliflexia</taxon>
        <taxon>Candidatus Moduliflexales</taxon>
        <taxon>Candidatus Moduliflexaceae</taxon>
    </lineage>
</organism>
<accession>A0A0S6VR61</accession>
<sequence>MNTNHRIPNVLIMLFVILLAIHLPSSLFAQVLNPRFGKNKVHYKVFKWATRETPHFKIYFYKGEERLADNTVKMAERAYAYLSKALNHDFLHKIPLIIYASSDDFQQTEVISGMLDEGIGGVTESLKGRIVIPFLGSYRSFNHVIVHELTHAFQFDILSGGKSGFAAFSPGIYLPLWFVEGMAEYLSEYNNPLTVMWLRDGVAQGTLPKPDDVEQMQDIRVYRFGQSLWEYIVNKHGQRVIAELLQRLSEDQPWEDVIQTVASTTWQEIYAGWREETMTAYAAAPDSGQRPLKEQAALLVKHHEKKFALNIMPAISPDGKYVVFVSDRDFYRTIYLASAETGKILHKLVEGERAGTFETLRYLNASLTWSPDSQQIAFNAKAGGENAIYLQNIHTRKVTKKLTPNVSSISFLAWSPTENVIAFTGTKNGQEDLFLIDIGTEKMTQLTNDLYSNRHPAWSPDGKLIAYSTDTGRFSNLDKLQFGPSDLALYDRERNESYLLTDTPANEFTPVWSPDGSALAFISDESDVCNLYLMTLQRNPVEPNHLRKEAIRRITNANTGVVGLTEDNPALTWARASDRLIFSGFSQKGWDLFARENLMQNYRDYQAEIGFDELLQTVSSSVSSEKAVEKKDWNTALFVADESIKTKRYNATLRPEYLLFGGAGGTKSFYLIGHLAFGDMLANQNLNISVNMTEVLDESDFIVAYINRARRMNYAIRAFQFTADNGTFSMNDDEFDISVERGVSTDFSWPFDKFTRVEFGLEGWMAEGNRIENEQELPKEDFYYAVSSLAYVRDTSLYTYLGALDGNRTRFSIRPAIGDISFVTFTADTRQYFHITRRSALAFRLMALSSVGENARVFEVGGPLTFRGQGLEDDLDDDEKNLIGTNILLGNMEYRMPLLPVDLLRGAIFVDMGLGWKKEDEVTFDDVRTAYGAGLRFPINGPFGLINLRLDVAQETDFSRVGPAKLLFSIANDF</sequence>
<dbReference type="Pfam" id="PF01103">
    <property type="entry name" value="Omp85"/>
    <property type="match status" value="1"/>
</dbReference>
<feature type="domain" description="Bacterial surface antigen (D15)" evidence="4">
    <location>
        <begin position="786"/>
        <end position="948"/>
    </location>
</feature>
<dbReference type="Gene3D" id="2.120.10.30">
    <property type="entry name" value="TolB, C-terminal domain"/>
    <property type="match status" value="3"/>
</dbReference>
<protein>
    <recommendedName>
        <fullName evidence="4">Bacterial surface antigen (D15) domain-containing protein</fullName>
    </recommendedName>
</protein>
<dbReference type="AlphaFoldDB" id="A0A0S6VR61"/>
<dbReference type="Gene3D" id="2.40.160.50">
    <property type="entry name" value="membrane protein fhac: a member of the omp85/tpsb transporter family"/>
    <property type="match status" value="1"/>
</dbReference>
<reference evidence="5" key="1">
    <citation type="journal article" date="2015" name="PeerJ">
        <title>First genomic representation of candidate bacterial phylum KSB3 points to enhanced environmental sensing as a trigger of wastewater bulking.</title>
        <authorList>
            <person name="Sekiguchi Y."/>
            <person name="Ohashi A."/>
            <person name="Parks D.H."/>
            <person name="Yamauchi T."/>
            <person name="Tyson G.W."/>
            <person name="Hugenholtz P."/>
        </authorList>
    </citation>
    <scope>NUCLEOTIDE SEQUENCE [LARGE SCALE GENOMIC DNA]</scope>
</reference>
<dbReference type="InterPro" id="IPR011042">
    <property type="entry name" value="6-blade_b-propeller_TolB-like"/>
</dbReference>
<keyword evidence="6" id="KW-1185">Reference proteome</keyword>
<dbReference type="PANTHER" id="PTHR36842:SF1">
    <property type="entry name" value="PROTEIN TOLB"/>
    <property type="match status" value="1"/>
</dbReference>
<evidence type="ECO:0000256" key="3">
    <source>
        <dbReference type="ARBA" id="ARBA00023136"/>
    </source>
</evidence>
<dbReference type="InterPro" id="IPR011659">
    <property type="entry name" value="WD40"/>
</dbReference>
<dbReference type="Pfam" id="PF26550">
    <property type="entry name" value="Tricorn_2nd"/>
    <property type="match status" value="1"/>
</dbReference>